<protein>
    <recommendedName>
        <fullName evidence="5">Mitochondrial ribosomal protein S6</fullName>
    </recommendedName>
</protein>
<dbReference type="Proteomes" id="UP001212841">
    <property type="component" value="Unassembled WGS sequence"/>
</dbReference>
<dbReference type="SUPFAM" id="SSF54995">
    <property type="entry name" value="Ribosomal protein S6"/>
    <property type="match status" value="1"/>
</dbReference>
<sequence length="154" mass="17420">MPLYELVCISRSVAAKVRPFGVQASSILSTPSFAKSLNSTTTTPEPDTTEEDTVKDTVTPKLMKISATHVLDNGGVVRKFEHLGHKQLPYRMKRHQTVFTEGRYWTMLFDASPKTMEDLSTQLGYDERVIRHTMLKMGESLKTITKYTPPEQLV</sequence>
<dbReference type="PANTHER" id="PTHR21011">
    <property type="entry name" value="MITOCHONDRIAL 28S RIBOSOMAL PROTEIN S6"/>
    <property type="match status" value="1"/>
</dbReference>
<dbReference type="NCBIfam" id="TIGR00166">
    <property type="entry name" value="S6"/>
    <property type="match status" value="1"/>
</dbReference>
<feature type="region of interest" description="Disordered" evidence="2">
    <location>
        <begin position="34"/>
        <end position="54"/>
    </location>
</feature>
<dbReference type="CDD" id="cd15465">
    <property type="entry name" value="bS6_mito"/>
    <property type="match status" value="1"/>
</dbReference>
<evidence type="ECO:0000256" key="2">
    <source>
        <dbReference type="SAM" id="MobiDB-lite"/>
    </source>
</evidence>
<dbReference type="InterPro" id="IPR035980">
    <property type="entry name" value="Ribosomal_bS6_sf"/>
</dbReference>
<keyword evidence="4" id="KW-1185">Reference proteome</keyword>
<comment type="caution">
    <text evidence="3">The sequence shown here is derived from an EMBL/GenBank/DDBJ whole genome shotgun (WGS) entry which is preliminary data.</text>
</comment>
<gene>
    <name evidence="3" type="ORF">HK097_001181</name>
</gene>
<evidence type="ECO:0000313" key="3">
    <source>
        <dbReference type="EMBL" id="KAJ3045603.1"/>
    </source>
</evidence>
<comment type="similarity">
    <text evidence="1">Belongs to the bacterial ribosomal protein bS6 family.</text>
</comment>
<dbReference type="Pfam" id="PF01250">
    <property type="entry name" value="Ribosomal_S6"/>
    <property type="match status" value="1"/>
</dbReference>
<accession>A0AAD5X244</accession>
<dbReference type="GO" id="GO:0005763">
    <property type="term" value="C:mitochondrial small ribosomal subunit"/>
    <property type="evidence" value="ECO:0007669"/>
    <property type="project" value="TreeGrafter"/>
</dbReference>
<dbReference type="EMBL" id="JADGJD010001225">
    <property type="protein sequence ID" value="KAJ3045603.1"/>
    <property type="molecule type" value="Genomic_DNA"/>
</dbReference>
<dbReference type="PANTHER" id="PTHR21011:SF1">
    <property type="entry name" value="SMALL RIBOSOMAL SUBUNIT PROTEIN BS6M"/>
    <property type="match status" value="1"/>
</dbReference>
<evidence type="ECO:0008006" key="5">
    <source>
        <dbReference type="Google" id="ProtNLM"/>
    </source>
</evidence>
<name>A0AAD5X244_9FUNG</name>
<dbReference type="GO" id="GO:0003735">
    <property type="term" value="F:structural constituent of ribosome"/>
    <property type="evidence" value="ECO:0007669"/>
    <property type="project" value="InterPro"/>
</dbReference>
<evidence type="ECO:0000313" key="4">
    <source>
        <dbReference type="Proteomes" id="UP001212841"/>
    </source>
</evidence>
<dbReference type="Gene3D" id="3.30.70.60">
    <property type="match status" value="1"/>
</dbReference>
<dbReference type="InterPro" id="IPR014717">
    <property type="entry name" value="Transl_elong_EF1B/ribsomal_bS6"/>
</dbReference>
<dbReference type="GO" id="GO:0070181">
    <property type="term" value="F:small ribosomal subunit rRNA binding"/>
    <property type="evidence" value="ECO:0007669"/>
    <property type="project" value="TreeGrafter"/>
</dbReference>
<evidence type="ECO:0000256" key="1">
    <source>
        <dbReference type="ARBA" id="ARBA00009512"/>
    </source>
</evidence>
<proteinExistence type="inferred from homology"/>
<dbReference type="AlphaFoldDB" id="A0AAD5X244"/>
<reference evidence="3" key="1">
    <citation type="submission" date="2020-05" db="EMBL/GenBank/DDBJ databases">
        <title>Phylogenomic resolution of chytrid fungi.</title>
        <authorList>
            <person name="Stajich J.E."/>
            <person name="Amses K."/>
            <person name="Simmons R."/>
            <person name="Seto K."/>
            <person name="Myers J."/>
            <person name="Bonds A."/>
            <person name="Quandt C.A."/>
            <person name="Barry K."/>
            <person name="Liu P."/>
            <person name="Grigoriev I."/>
            <person name="Longcore J.E."/>
            <person name="James T.Y."/>
        </authorList>
    </citation>
    <scope>NUCLEOTIDE SEQUENCE</scope>
    <source>
        <strain evidence="3">JEL0318</strain>
    </source>
</reference>
<dbReference type="GO" id="GO:0006412">
    <property type="term" value="P:translation"/>
    <property type="evidence" value="ECO:0007669"/>
    <property type="project" value="InterPro"/>
</dbReference>
<dbReference type="InterPro" id="IPR000529">
    <property type="entry name" value="Ribosomal_bS6"/>
</dbReference>
<organism evidence="3 4">
    <name type="scientific">Rhizophlyctis rosea</name>
    <dbReference type="NCBI Taxonomy" id="64517"/>
    <lineage>
        <taxon>Eukaryota</taxon>
        <taxon>Fungi</taxon>
        <taxon>Fungi incertae sedis</taxon>
        <taxon>Chytridiomycota</taxon>
        <taxon>Chytridiomycota incertae sedis</taxon>
        <taxon>Chytridiomycetes</taxon>
        <taxon>Rhizophlyctidales</taxon>
        <taxon>Rhizophlyctidaceae</taxon>
        <taxon>Rhizophlyctis</taxon>
    </lineage>
</organism>